<organism evidence="2">
    <name type="scientific">Anguilla anguilla</name>
    <name type="common">European freshwater eel</name>
    <name type="synonym">Muraena anguilla</name>
    <dbReference type="NCBI Taxonomy" id="7936"/>
    <lineage>
        <taxon>Eukaryota</taxon>
        <taxon>Metazoa</taxon>
        <taxon>Chordata</taxon>
        <taxon>Craniata</taxon>
        <taxon>Vertebrata</taxon>
        <taxon>Euteleostomi</taxon>
        <taxon>Actinopterygii</taxon>
        <taxon>Neopterygii</taxon>
        <taxon>Teleostei</taxon>
        <taxon>Anguilliformes</taxon>
        <taxon>Anguillidae</taxon>
        <taxon>Anguilla</taxon>
    </lineage>
</organism>
<protein>
    <submittedName>
        <fullName evidence="2">Uncharacterized protein</fullName>
    </submittedName>
</protein>
<feature type="compositionally biased region" description="Basic residues" evidence="1">
    <location>
        <begin position="25"/>
        <end position="34"/>
    </location>
</feature>
<evidence type="ECO:0000256" key="1">
    <source>
        <dbReference type="SAM" id="MobiDB-lite"/>
    </source>
</evidence>
<proteinExistence type="predicted"/>
<dbReference type="EMBL" id="GBXM01031453">
    <property type="protein sequence ID" value="JAH77124.1"/>
    <property type="molecule type" value="Transcribed_RNA"/>
</dbReference>
<name>A0A0E9W140_ANGAN</name>
<reference evidence="2" key="1">
    <citation type="submission" date="2014-11" db="EMBL/GenBank/DDBJ databases">
        <authorList>
            <person name="Amaro Gonzalez C."/>
        </authorList>
    </citation>
    <scope>NUCLEOTIDE SEQUENCE</scope>
</reference>
<accession>A0A0E9W140</accession>
<dbReference type="EMBL" id="GBXM01025337">
    <property type="protein sequence ID" value="JAH83240.1"/>
    <property type="molecule type" value="Transcribed_RNA"/>
</dbReference>
<dbReference type="AlphaFoldDB" id="A0A0E9W140"/>
<reference evidence="2" key="2">
    <citation type="journal article" date="2015" name="Fish Shellfish Immunol.">
        <title>Early steps in the European eel (Anguilla anguilla)-Vibrio vulnificus interaction in the gills: Role of the RtxA13 toxin.</title>
        <authorList>
            <person name="Callol A."/>
            <person name="Pajuelo D."/>
            <person name="Ebbesson L."/>
            <person name="Teles M."/>
            <person name="MacKenzie S."/>
            <person name="Amaro C."/>
        </authorList>
    </citation>
    <scope>NUCLEOTIDE SEQUENCE</scope>
</reference>
<sequence>MPSCQHPFCYFQSSASHGSHERALLKSHHLQTRR</sequence>
<evidence type="ECO:0000313" key="2">
    <source>
        <dbReference type="EMBL" id="JAH83240.1"/>
    </source>
</evidence>
<feature type="region of interest" description="Disordered" evidence="1">
    <location>
        <begin position="15"/>
        <end position="34"/>
    </location>
</feature>